<reference evidence="1 2" key="1">
    <citation type="submission" date="2014-07" db="EMBL/GenBank/DDBJ databases">
        <title>Unique and conserved regions in Vibrio harveyi and related species in comparison with the shrimp pathogen Vibrio harveyi CAIM 1792.</title>
        <authorList>
            <person name="Espinoza-Valles I."/>
            <person name="Vora G."/>
            <person name="Leekitcharoenphon P."/>
            <person name="Ussery D."/>
            <person name="Hoj L."/>
            <person name="Gomez-Gil B."/>
        </authorList>
    </citation>
    <scope>NUCLEOTIDE SEQUENCE [LARGE SCALE GENOMIC DNA]</scope>
    <source>
        <strain evidence="2">CAIM 1854 / LMG 25443</strain>
    </source>
</reference>
<name>A0A0C1W3I2_9VIBR</name>
<dbReference type="RefSeq" id="WP_020195269.1">
    <property type="nucleotide sequence ID" value="NZ_BAOH01000018.1"/>
</dbReference>
<dbReference type="AlphaFoldDB" id="A0A0C1W3I2"/>
<proteinExistence type="predicted"/>
<gene>
    <name evidence="1" type="ORF">H735_21935</name>
</gene>
<dbReference type="Proteomes" id="UP000031586">
    <property type="component" value="Unassembled WGS sequence"/>
</dbReference>
<dbReference type="EMBL" id="JPRD01000044">
    <property type="protein sequence ID" value="KIF50967.1"/>
    <property type="molecule type" value="Genomic_DNA"/>
</dbReference>
<comment type="caution">
    <text evidence="1">The sequence shown here is derived from an EMBL/GenBank/DDBJ whole genome shotgun (WGS) entry which is preliminary data.</text>
</comment>
<sequence>MNTNGLDALLKEKQSGMSFPEITKEDERKARNMMAGSITPITVCNDCGSVEIMHRLGCRCSWSQNVKWLFTDSSGSQLKHGRDFLFIEDRPLTAYT</sequence>
<protein>
    <submittedName>
        <fullName evidence="1">Uncharacterized protein</fullName>
    </submittedName>
</protein>
<evidence type="ECO:0000313" key="1">
    <source>
        <dbReference type="EMBL" id="KIF50967.1"/>
    </source>
</evidence>
<accession>A0A0C1W3I2</accession>
<organism evidence="1 2">
    <name type="scientific">Vibrio owensii CAIM 1854 = LMG 25443</name>
    <dbReference type="NCBI Taxonomy" id="1229493"/>
    <lineage>
        <taxon>Bacteria</taxon>
        <taxon>Pseudomonadati</taxon>
        <taxon>Pseudomonadota</taxon>
        <taxon>Gammaproteobacteria</taxon>
        <taxon>Vibrionales</taxon>
        <taxon>Vibrionaceae</taxon>
        <taxon>Vibrio</taxon>
    </lineage>
</organism>
<dbReference type="PATRIC" id="fig|1229493.5.peg.3790"/>
<evidence type="ECO:0000313" key="2">
    <source>
        <dbReference type="Proteomes" id="UP000031586"/>
    </source>
</evidence>